<feature type="domain" description="Peptidase S49" evidence="9">
    <location>
        <begin position="149"/>
        <end position="303"/>
    </location>
</feature>
<evidence type="ECO:0000256" key="1">
    <source>
        <dbReference type="ARBA" id="ARBA00004370"/>
    </source>
</evidence>
<dbReference type="InterPro" id="IPR004635">
    <property type="entry name" value="Pept_S49_SppA"/>
</dbReference>
<dbReference type="InterPro" id="IPR004634">
    <property type="entry name" value="Pept_S49_pIV"/>
</dbReference>
<keyword evidence="3" id="KW-0645">Protease</keyword>
<feature type="active site" description="Proton donor/acceptor" evidence="7">
    <location>
        <position position="217"/>
    </location>
</feature>
<dbReference type="AlphaFoldDB" id="A0A239PSY4"/>
<dbReference type="CDD" id="cd07023">
    <property type="entry name" value="S49_Sppa_N_C"/>
    <property type="match status" value="1"/>
</dbReference>
<accession>A0A239PSY4</accession>
<dbReference type="Gene3D" id="3.90.226.10">
    <property type="entry name" value="2-enoyl-CoA Hydratase, Chain A, domain 1"/>
    <property type="match status" value="3"/>
</dbReference>
<keyword evidence="8" id="KW-0812">Transmembrane</keyword>
<dbReference type="PANTHER" id="PTHR33209:SF1">
    <property type="entry name" value="PEPTIDASE S49 DOMAIN-CONTAINING PROTEIN"/>
    <property type="match status" value="1"/>
</dbReference>
<dbReference type="PIRSF" id="PIRSF001217">
    <property type="entry name" value="Protease_4_SppA"/>
    <property type="match status" value="1"/>
</dbReference>
<comment type="subcellular location">
    <subcellularLocation>
        <location evidence="1">Membrane</location>
    </subcellularLocation>
</comment>
<evidence type="ECO:0000313" key="11">
    <source>
        <dbReference type="Proteomes" id="UP000198346"/>
    </source>
</evidence>
<dbReference type="InterPro" id="IPR029045">
    <property type="entry name" value="ClpP/crotonase-like_dom_sf"/>
</dbReference>
<evidence type="ECO:0000256" key="6">
    <source>
        <dbReference type="ARBA" id="ARBA00023136"/>
    </source>
</evidence>
<dbReference type="Pfam" id="PF01343">
    <property type="entry name" value="Peptidase_S49"/>
    <property type="match status" value="2"/>
</dbReference>
<keyword evidence="8" id="KW-1133">Transmembrane helix</keyword>
<dbReference type="PANTHER" id="PTHR33209">
    <property type="entry name" value="PROTEASE 4"/>
    <property type="match status" value="1"/>
</dbReference>
<evidence type="ECO:0000256" key="8">
    <source>
        <dbReference type="SAM" id="Phobius"/>
    </source>
</evidence>
<organism evidence="10 11">
    <name type="scientific">Amphiplicatus metriothermophilus</name>
    <dbReference type="NCBI Taxonomy" id="1519374"/>
    <lineage>
        <taxon>Bacteria</taxon>
        <taxon>Pseudomonadati</taxon>
        <taxon>Pseudomonadota</taxon>
        <taxon>Alphaproteobacteria</taxon>
        <taxon>Parvularculales</taxon>
        <taxon>Parvularculaceae</taxon>
        <taxon>Amphiplicatus</taxon>
    </lineage>
</organism>
<dbReference type="InterPro" id="IPR002142">
    <property type="entry name" value="Peptidase_S49"/>
</dbReference>
<dbReference type="OrthoDB" id="9764363at2"/>
<evidence type="ECO:0000256" key="7">
    <source>
        <dbReference type="PIRSR" id="PIRSR001217-1"/>
    </source>
</evidence>
<dbReference type="EMBL" id="FZQA01000003">
    <property type="protein sequence ID" value="SNT73163.1"/>
    <property type="molecule type" value="Genomic_DNA"/>
</dbReference>
<name>A0A239PSY4_9PROT</name>
<evidence type="ECO:0000256" key="3">
    <source>
        <dbReference type="ARBA" id="ARBA00022670"/>
    </source>
</evidence>
<feature type="transmembrane region" description="Helical" evidence="8">
    <location>
        <begin position="20"/>
        <end position="45"/>
    </location>
</feature>
<gene>
    <name evidence="10" type="ORF">SAMN06297382_1560</name>
</gene>
<dbReference type="GO" id="GO:0006465">
    <property type="term" value="P:signal peptide processing"/>
    <property type="evidence" value="ECO:0007669"/>
    <property type="project" value="InterPro"/>
</dbReference>
<dbReference type="CDD" id="cd07018">
    <property type="entry name" value="S49_SppA_67K_type"/>
    <property type="match status" value="1"/>
</dbReference>
<dbReference type="NCBIfam" id="TIGR00706">
    <property type="entry name" value="SppA_dom"/>
    <property type="match status" value="1"/>
</dbReference>
<dbReference type="SUPFAM" id="SSF52096">
    <property type="entry name" value="ClpP/crotonase"/>
    <property type="match status" value="2"/>
</dbReference>
<keyword evidence="5" id="KW-0720">Serine protease</keyword>
<evidence type="ECO:0000256" key="2">
    <source>
        <dbReference type="ARBA" id="ARBA00008683"/>
    </source>
</evidence>
<dbReference type="InterPro" id="IPR047217">
    <property type="entry name" value="S49_SppA_67K_type_N"/>
</dbReference>
<evidence type="ECO:0000313" key="10">
    <source>
        <dbReference type="EMBL" id="SNT73163.1"/>
    </source>
</evidence>
<evidence type="ECO:0000259" key="9">
    <source>
        <dbReference type="Pfam" id="PF01343"/>
    </source>
</evidence>
<protein>
    <submittedName>
        <fullName evidence="10">Signal peptide peptidase A. Serine peptidase. MEROPS family S49</fullName>
    </submittedName>
</protein>
<dbReference type="InterPro" id="IPR047272">
    <property type="entry name" value="S49_SppA_C"/>
</dbReference>
<feature type="active site" description="Nucleophile" evidence="7">
    <location>
        <position position="422"/>
    </location>
</feature>
<evidence type="ECO:0000256" key="5">
    <source>
        <dbReference type="ARBA" id="ARBA00022825"/>
    </source>
</evidence>
<dbReference type="GO" id="GO:0016020">
    <property type="term" value="C:membrane"/>
    <property type="evidence" value="ECO:0007669"/>
    <property type="project" value="UniProtKB-SubCell"/>
</dbReference>
<dbReference type="Gene3D" id="6.20.330.10">
    <property type="match status" value="1"/>
</dbReference>
<dbReference type="GO" id="GO:0008236">
    <property type="term" value="F:serine-type peptidase activity"/>
    <property type="evidence" value="ECO:0007669"/>
    <property type="project" value="UniProtKB-KW"/>
</dbReference>
<keyword evidence="6 8" id="KW-0472">Membrane</keyword>
<evidence type="ECO:0000256" key="4">
    <source>
        <dbReference type="ARBA" id="ARBA00022801"/>
    </source>
</evidence>
<reference evidence="10 11" key="1">
    <citation type="submission" date="2017-07" db="EMBL/GenBank/DDBJ databases">
        <authorList>
            <person name="Sun Z.S."/>
            <person name="Albrecht U."/>
            <person name="Echele G."/>
            <person name="Lee C.C."/>
        </authorList>
    </citation>
    <scope>NUCLEOTIDE SEQUENCE [LARGE SCALE GENOMIC DNA]</scope>
    <source>
        <strain evidence="10 11">CGMCC 1.12710</strain>
    </source>
</reference>
<comment type="similarity">
    <text evidence="2">Belongs to the peptidase S49 family.</text>
</comment>
<dbReference type="NCBIfam" id="TIGR00705">
    <property type="entry name" value="SppA_67K"/>
    <property type="match status" value="1"/>
</dbReference>
<keyword evidence="11" id="KW-1185">Reference proteome</keyword>
<sequence length="634" mass="68005">MPSENQGFSVWGFIKGFGKLLIGFLLLLQGIIGLVVMLLIVGVIVSVSDNLAGGKAARVDVPKGAALLLNPQGVLVEQAEEVDPFEKALEEAYGVDEPDQVEARDIIRAIRKAKTDERVAGLVLDLGGLYAPASSASKLHDIAAAIEDFKTSEKPVIAVGDYYSQEQYLIASRADEILMHGFGNVVLYGYGSYEAYIKSLLEKLKVTSHIFRVGTFKSAVEPFMRDDMSPEAKEANLAYLSVLWREYAASVEKARALPQGSVQRYADEMPPLLEQANGDFAKLAQRYGLVDDLKSRPQQLAYLKEKFGADKDGKSFKHVALSRYLKAVGEAEPDGEAPNIALVTAAGVIVDGEAPAGVAAGGDTIAKLLKKAHDDENVKAVVFRVDSPGGSAFASEIIRERLLELKEAGKPVVVSMGSLAASGGYWISSPADEIWAAPTTITGSIGIFGLLTTFENTAAEIGVYVDGVGTSRLSPLIATGVGPLPEVAAELIQQSVEEGYERFLRVVSEGRGLERDYIDSIGQGRVWIGETAQGLKLVDKLGDLDAAVAAAAERAGLEEYDVVEMVEKLTPFQRIFGGAAARAMKLAGLDFAEARAHQSALRKLFAQIKGEIELLDSFNDPSGLYARCLSCELR</sequence>
<feature type="domain" description="Peptidase S49" evidence="9">
    <location>
        <begin position="405"/>
        <end position="557"/>
    </location>
</feature>
<dbReference type="Proteomes" id="UP000198346">
    <property type="component" value="Unassembled WGS sequence"/>
</dbReference>
<keyword evidence="4" id="KW-0378">Hydrolase</keyword>
<dbReference type="RefSeq" id="WP_143265967.1">
    <property type="nucleotide sequence ID" value="NZ_FZQA01000003.1"/>
</dbReference>
<proteinExistence type="inferred from homology"/>